<dbReference type="AlphaFoldDB" id="A0A061IVM1"/>
<evidence type="ECO:0000313" key="1">
    <source>
        <dbReference type="EMBL" id="ESL06729.1"/>
    </source>
</evidence>
<proteinExistence type="predicted"/>
<keyword evidence="2" id="KW-1185">Reference proteome</keyword>
<organism evidence="1 2">
    <name type="scientific">Trypanosoma rangeli SC58</name>
    <dbReference type="NCBI Taxonomy" id="429131"/>
    <lineage>
        <taxon>Eukaryota</taxon>
        <taxon>Discoba</taxon>
        <taxon>Euglenozoa</taxon>
        <taxon>Kinetoplastea</taxon>
        <taxon>Metakinetoplastina</taxon>
        <taxon>Trypanosomatida</taxon>
        <taxon>Trypanosomatidae</taxon>
        <taxon>Trypanosoma</taxon>
        <taxon>Herpetosoma</taxon>
    </lineage>
</organism>
<reference evidence="1 2" key="1">
    <citation type="submission" date="2013-07" db="EMBL/GenBank/DDBJ databases">
        <authorList>
            <person name="Stoco P.H."/>
            <person name="Wagner G."/>
            <person name="Gerber A."/>
            <person name="Zaha A."/>
            <person name="Thompson C."/>
            <person name="Bartholomeu D.C."/>
            <person name="Luckemeyer D.D."/>
            <person name="Bahia D."/>
            <person name="Loreto E."/>
            <person name="Prestes E.B."/>
            <person name="Lima F.M."/>
            <person name="Rodrigues-Luiz G."/>
            <person name="Vallejo G.A."/>
            <person name="Filho J.F."/>
            <person name="Monteiro K.M."/>
            <person name="Tyler K.M."/>
            <person name="de Almeida L.G."/>
            <person name="Ortiz M.F."/>
            <person name="Siervo M.A."/>
            <person name="de Moraes M.H."/>
            <person name="Cunha O.L."/>
            <person name="Mendonca-Neto R."/>
            <person name="Silva R."/>
            <person name="Teixeira S.M."/>
            <person name="Murta S.M."/>
            <person name="Sincero T.C."/>
            <person name="Mendes T.A."/>
            <person name="Urmenyi T.P."/>
            <person name="Silva V.G."/>
            <person name="da Rocha W.D."/>
            <person name="Andersson B."/>
            <person name="Romanha A.J."/>
            <person name="Steindel M."/>
            <person name="de Vasconcelos A.T."/>
            <person name="Grisard E.C."/>
        </authorList>
    </citation>
    <scope>NUCLEOTIDE SEQUENCE [LARGE SCALE GENOMIC DNA]</scope>
    <source>
        <strain evidence="1 2">SC58</strain>
    </source>
</reference>
<dbReference type="InterPro" id="IPR036047">
    <property type="entry name" value="F-box-like_dom_sf"/>
</dbReference>
<evidence type="ECO:0000313" key="2">
    <source>
        <dbReference type="Proteomes" id="UP000031737"/>
    </source>
</evidence>
<comment type="caution">
    <text evidence="1">The sequence shown here is derived from an EMBL/GenBank/DDBJ whole genome shotgun (WGS) entry which is preliminary data.</text>
</comment>
<protein>
    <submittedName>
        <fullName evidence="1">Uncharacterized protein</fullName>
    </submittedName>
</protein>
<dbReference type="Proteomes" id="UP000031737">
    <property type="component" value="Unassembled WGS sequence"/>
</dbReference>
<name>A0A061IVM1_TRYRA</name>
<gene>
    <name evidence="1" type="ORF">TRSC58_05594</name>
</gene>
<dbReference type="SUPFAM" id="SSF81383">
    <property type="entry name" value="F-box domain"/>
    <property type="match status" value="1"/>
</dbReference>
<sequence length="225" mass="25105">MDVAARLAEYLRASVPSRKGMVASNPRLFTPDMVAALDEAHTTLLQARSQARDAYRSVEDVMGNIDLPSLPRLTPMERSELDLTEETMIAQFADHLSTLLAQGVMTGAALAGEALSVSDASRNFAKPWHQRCSIVLEILSFLPVEFTFNVAENVCKLWQTWLYVSADSRAFWTGCVQREFPETLQALLQLQDVDLYQSDWRTIALVCCADEDKGVTVEEEEMPVS</sequence>
<dbReference type="EMBL" id="AUPL01005594">
    <property type="protein sequence ID" value="ESL06729.1"/>
    <property type="molecule type" value="Genomic_DNA"/>
</dbReference>
<dbReference type="VEuPathDB" id="TriTrypDB:TRSC58_05594"/>
<accession>A0A061IVM1</accession>
<dbReference type="OrthoDB" id="272395at2759"/>